<dbReference type="RefSeq" id="WP_089836721.1">
    <property type="nucleotide sequence ID" value="NZ_FOZL01000001.1"/>
</dbReference>
<dbReference type="SUPFAM" id="SSF46689">
    <property type="entry name" value="Homeodomain-like"/>
    <property type="match status" value="2"/>
</dbReference>
<keyword evidence="7" id="KW-1185">Reference proteome</keyword>
<evidence type="ECO:0000259" key="5">
    <source>
        <dbReference type="PROSITE" id="PS01124"/>
    </source>
</evidence>
<keyword evidence="2" id="KW-0805">Transcription regulation</keyword>
<dbReference type="InterPro" id="IPR018060">
    <property type="entry name" value="HTH_AraC"/>
</dbReference>
<dbReference type="Pfam" id="PF02311">
    <property type="entry name" value="AraC_binding"/>
    <property type="match status" value="1"/>
</dbReference>
<sequence length="264" mass="29116">MQTETIDIRTDEALAACLRVPRPVAALAFDYAADDHIPPHEHVKAQLLYAIEGTIVLSTREGKWVLLPTRALWVPANTQHSIRMRGPVRMRTLFFDHTVTAPAPGCAAVSVSPLLRELIVGMLQEPRRYASLSRGAQIAALIASELRVCHTLPLSLPWPRDAKLRKTCDAMQRRPSLTGDMEYWAARSGVSSRTLARLFRSETGMSFGEWKAQLLLLEAQVRLAQGQSSSRIASALGYASHAAFSAMFRKATGLTPSEHLANLH</sequence>
<name>A0A1I6LI47_9BACT</name>
<organism evidence="6 7">
    <name type="scientific">Granulicella pectinivorans</name>
    <dbReference type="NCBI Taxonomy" id="474950"/>
    <lineage>
        <taxon>Bacteria</taxon>
        <taxon>Pseudomonadati</taxon>
        <taxon>Acidobacteriota</taxon>
        <taxon>Terriglobia</taxon>
        <taxon>Terriglobales</taxon>
        <taxon>Acidobacteriaceae</taxon>
        <taxon>Granulicella</taxon>
    </lineage>
</organism>
<evidence type="ECO:0000256" key="2">
    <source>
        <dbReference type="ARBA" id="ARBA00023015"/>
    </source>
</evidence>
<dbReference type="PANTHER" id="PTHR11019">
    <property type="entry name" value="HTH-TYPE TRANSCRIPTIONAL REGULATOR NIMR"/>
    <property type="match status" value="1"/>
</dbReference>
<accession>A0A1I6LI47</accession>
<evidence type="ECO:0000256" key="3">
    <source>
        <dbReference type="ARBA" id="ARBA00023125"/>
    </source>
</evidence>
<dbReference type="SMART" id="SM00342">
    <property type="entry name" value="HTH_ARAC"/>
    <property type="match status" value="1"/>
</dbReference>
<dbReference type="CDD" id="cd06124">
    <property type="entry name" value="cupin_NimR-like_N"/>
    <property type="match status" value="1"/>
</dbReference>
<dbReference type="Gene3D" id="1.10.10.60">
    <property type="entry name" value="Homeodomain-like"/>
    <property type="match status" value="1"/>
</dbReference>
<protein>
    <submittedName>
        <fullName evidence="6">Transcriptional regulator, AraC family</fullName>
    </submittedName>
</protein>
<evidence type="ECO:0000256" key="4">
    <source>
        <dbReference type="ARBA" id="ARBA00023163"/>
    </source>
</evidence>
<keyword evidence="1" id="KW-0678">Repressor</keyword>
<dbReference type="OrthoDB" id="2039152at2"/>
<dbReference type="GO" id="GO:0003700">
    <property type="term" value="F:DNA-binding transcription factor activity"/>
    <property type="evidence" value="ECO:0007669"/>
    <property type="project" value="InterPro"/>
</dbReference>
<evidence type="ECO:0000313" key="6">
    <source>
        <dbReference type="EMBL" id="SFS03112.1"/>
    </source>
</evidence>
<dbReference type="EMBL" id="FOZL01000001">
    <property type="protein sequence ID" value="SFS03112.1"/>
    <property type="molecule type" value="Genomic_DNA"/>
</dbReference>
<dbReference type="InterPro" id="IPR011051">
    <property type="entry name" value="RmlC_Cupin_sf"/>
</dbReference>
<dbReference type="GO" id="GO:0043565">
    <property type="term" value="F:sequence-specific DNA binding"/>
    <property type="evidence" value="ECO:0007669"/>
    <property type="project" value="InterPro"/>
</dbReference>
<keyword evidence="4" id="KW-0804">Transcription</keyword>
<dbReference type="Gene3D" id="2.60.120.10">
    <property type="entry name" value="Jelly Rolls"/>
    <property type="match status" value="1"/>
</dbReference>
<dbReference type="PROSITE" id="PS01124">
    <property type="entry name" value="HTH_ARAC_FAMILY_2"/>
    <property type="match status" value="1"/>
</dbReference>
<reference evidence="6 7" key="1">
    <citation type="submission" date="2016-10" db="EMBL/GenBank/DDBJ databases">
        <authorList>
            <person name="de Groot N.N."/>
        </authorList>
    </citation>
    <scope>NUCLEOTIDE SEQUENCE [LARGE SCALE GENOMIC DNA]</scope>
    <source>
        <strain evidence="6 7">DSM 21001</strain>
    </source>
</reference>
<gene>
    <name evidence="6" type="ORF">SAMN05421771_0744</name>
</gene>
<dbReference type="InterPro" id="IPR009057">
    <property type="entry name" value="Homeodomain-like_sf"/>
</dbReference>
<feature type="domain" description="HTH araC/xylS-type" evidence="5">
    <location>
        <begin position="165"/>
        <end position="262"/>
    </location>
</feature>
<dbReference type="InterPro" id="IPR014710">
    <property type="entry name" value="RmlC-like_jellyroll"/>
</dbReference>
<dbReference type="AlphaFoldDB" id="A0A1I6LI47"/>
<keyword evidence="3" id="KW-0238">DNA-binding</keyword>
<proteinExistence type="predicted"/>
<evidence type="ECO:0000256" key="1">
    <source>
        <dbReference type="ARBA" id="ARBA00022491"/>
    </source>
</evidence>
<evidence type="ECO:0000313" key="7">
    <source>
        <dbReference type="Proteomes" id="UP000199024"/>
    </source>
</evidence>
<dbReference type="STRING" id="474950.SAMN05421771_0744"/>
<dbReference type="InterPro" id="IPR003313">
    <property type="entry name" value="AraC-bd"/>
</dbReference>
<dbReference type="PANTHER" id="PTHR11019:SF159">
    <property type="entry name" value="TRANSCRIPTIONAL REGULATOR-RELATED"/>
    <property type="match status" value="1"/>
</dbReference>
<dbReference type="FunFam" id="1.10.10.60:FF:000132">
    <property type="entry name" value="AraC family transcriptional regulator"/>
    <property type="match status" value="1"/>
</dbReference>
<dbReference type="SUPFAM" id="SSF51182">
    <property type="entry name" value="RmlC-like cupins"/>
    <property type="match status" value="1"/>
</dbReference>
<dbReference type="Pfam" id="PF12833">
    <property type="entry name" value="HTH_18"/>
    <property type="match status" value="1"/>
</dbReference>
<dbReference type="Proteomes" id="UP000199024">
    <property type="component" value="Unassembled WGS sequence"/>
</dbReference>